<evidence type="ECO:0000256" key="9">
    <source>
        <dbReference type="ARBA" id="ARBA00023136"/>
    </source>
</evidence>
<keyword evidence="7" id="KW-1133">Transmembrane helix</keyword>
<keyword evidence="9" id="KW-0472">Membrane</keyword>
<dbReference type="SMART" id="SM01323">
    <property type="entry name" value="YajC"/>
    <property type="match status" value="1"/>
</dbReference>
<keyword evidence="3" id="KW-0813">Transport</keyword>
<dbReference type="InterPro" id="IPR003849">
    <property type="entry name" value="Preprotein_translocase_YajC"/>
</dbReference>
<feature type="compositionally biased region" description="Basic and acidic residues" evidence="10">
    <location>
        <begin position="114"/>
        <end position="123"/>
    </location>
</feature>
<gene>
    <name evidence="11" type="ORF">FHU37_001965</name>
</gene>
<dbReference type="GO" id="GO:0005886">
    <property type="term" value="C:plasma membrane"/>
    <property type="evidence" value="ECO:0007669"/>
    <property type="project" value="UniProtKB-SubCell"/>
</dbReference>
<accession>A0A853A3D1</accession>
<reference evidence="11 12" key="1">
    <citation type="submission" date="2020-07" db="EMBL/GenBank/DDBJ databases">
        <title>Sequencing the genomes of 1000 actinobacteria strains.</title>
        <authorList>
            <person name="Klenk H.-P."/>
        </authorList>
    </citation>
    <scope>NUCLEOTIDE SEQUENCE [LARGE SCALE GENOMIC DNA]</scope>
    <source>
        <strain evidence="11 12">DSM 42178</strain>
    </source>
</reference>
<organism evidence="11 12">
    <name type="scientific">Allostreptomyces psammosilenae</name>
    <dbReference type="NCBI Taxonomy" id="1892865"/>
    <lineage>
        <taxon>Bacteria</taxon>
        <taxon>Bacillati</taxon>
        <taxon>Actinomycetota</taxon>
        <taxon>Actinomycetes</taxon>
        <taxon>Kitasatosporales</taxon>
        <taxon>Streptomycetaceae</taxon>
        <taxon>Allostreptomyces</taxon>
    </lineage>
</organism>
<evidence type="ECO:0000256" key="2">
    <source>
        <dbReference type="ARBA" id="ARBA00006742"/>
    </source>
</evidence>
<evidence type="ECO:0000256" key="6">
    <source>
        <dbReference type="ARBA" id="ARBA00022927"/>
    </source>
</evidence>
<comment type="caution">
    <text evidence="11">The sequence shown here is derived from an EMBL/GenBank/DDBJ whole genome shotgun (WGS) entry which is preliminary data.</text>
</comment>
<evidence type="ECO:0000313" key="11">
    <source>
        <dbReference type="EMBL" id="NYI05022.1"/>
    </source>
</evidence>
<feature type="compositionally biased region" description="Basic and acidic residues" evidence="10">
    <location>
        <begin position="131"/>
        <end position="148"/>
    </location>
</feature>
<evidence type="ECO:0000256" key="4">
    <source>
        <dbReference type="ARBA" id="ARBA00022475"/>
    </source>
</evidence>
<proteinExistence type="inferred from homology"/>
<dbReference type="Proteomes" id="UP000567795">
    <property type="component" value="Unassembled WGS sequence"/>
</dbReference>
<keyword evidence="12" id="KW-1185">Reference proteome</keyword>
<dbReference type="GO" id="GO:0015031">
    <property type="term" value="P:protein transport"/>
    <property type="evidence" value="ECO:0007669"/>
    <property type="project" value="UniProtKB-KW"/>
</dbReference>
<sequence>MSRSNRKRQQAVQQLRDSITPGTGVRTIAWMYARVKSVHDDTVELELSPGVYATFGKTAIAAVLDDDEYDRIVHGVEIDGSHVPDSPAGLTDGVDLGKRRTGEEHGEEADEATEGPKDTRPEDGTDSATDADARDDGDQPGGDGDRGK</sequence>
<dbReference type="AlphaFoldDB" id="A0A853A3D1"/>
<evidence type="ECO:0000256" key="10">
    <source>
        <dbReference type="SAM" id="MobiDB-lite"/>
    </source>
</evidence>
<comment type="similarity">
    <text evidence="2">Belongs to the YajC family.</text>
</comment>
<protein>
    <submittedName>
        <fullName evidence="11">Preprotein translocase subunit YajC</fullName>
    </submittedName>
</protein>
<dbReference type="PANTHER" id="PTHR33909:SF1">
    <property type="entry name" value="SEC TRANSLOCON ACCESSORY COMPLEX SUBUNIT YAJC"/>
    <property type="match status" value="1"/>
</dbReference>
<name>A0A853A3D1_9ACTN</name>
<dbReference type="PANTHER" id="PTHR33909">
    <property type="entry name" value="SEC TRANSLOCON ACCESSORY COMPLEX SUBUNIT YAJC"/>
    <property type="match status" value="1"/>
</dbReference>
<dbReference type="EMBL" id="JACBZD010000001">
    <property type="protein sequence ID" value="NYI05022.1"/>
    <property type="molecule type" value="Genomic_DNA"/>
</dbReference>
<evidence type="ECO:0000256" key="5">
    <source>
        <dbReference type="ARBA" id="ARBA00022692"/>
    </source>
</evidence>
<evidence type="ECO:0000256" key="1">
    <source>
        <dbReference type="ARBA" id="ARBA00004162"/>
    </source>
</evidence>
<evidence type="ECO:0000256" key="3">
    <source>
        <dbReference type="ARBA" id="ARBA00022448"/>
    </source>
</evidence>
<keyword evidence="8" id="KW-0811">Translocation</keyword>
<evidence type="ECO:0000256" key="7">
    <source>
        <dbReference type="ARBA" id="ARBA00022989"/>
    </source>
</evidence>
<keyword evidence="4" id="KW-1003">Cell membrane</keyword>
<comment type="subcellular location">
    <subcellularLocation>
        <location evidence="1">Cell membrane</location>
        <topology evidence="1">Single-pass membrane protein</topology>
    </subcellularLocation>
</comment>
<feature type="region of interest" description="Disordered" evidence="10">
    <location>
        <begin position="76"/>
        <end position="148"/>
    </location>
</feature>
<feature type="compositionally biased region" description="Basic and acidic residues" evidence="10">
    <location>
        <begin position="95"/>
        <end position="104"/>
    </location>
</feature>
<keyword evidence="5" id="KW-0812">Transmembrane</keyword>
<evidence type="ECO:0000313" key="12">
    <source>
        <dbReference type="Proteomes" id="UP000567795"/>
    </source>
</evidence>
<dbReference type="Pfam" id="PF02699">
    <property type="entry name" value="YajC"/>
    <property type="match status" value="1"/>
</dbReference>
<keyword evidence="6" id="KW-0653">Protein transport</keyword>
<evidence type="ECO:0000256" key="8">
    <source>
        <dbReference type="ARBA" id="ARBA00023010"/>
    </source>
</evidence>